<evidence type="ECO:0000313" key="4">
    <source>
        <dbReference type="Proteomes" id="UP000016587"/>
    </source>
</evidence>
<proteinExistence type="predicted"/>
<protein>
    <recommendedName>
        <fullName evidence="5">Periplasmic heavy metal sensor</fullName>
    </recommendedName>
</protein>
<evidence type="ECO:0008006" key="5">
    <source>
        <dbReference type="Google" id="ProtNLM"/>
    </source>
</evidence>
<name>T2GCH9_MEGG1</name>
<gene>
    <name evidence="3" type="ORF">DGI_1793</name>
</gene>
<dbReference type="HOGENOM" id="CLU_1666570_0_0_7"/>
<reference evidence="4" key="2">
    <citation type="submission" date="2013-07" db="EMBL/GenBank/DDBJ databases">
        <authorList>
            <person name="Morais-Silva F.O."/>
            <person name="Rezende A.M."/>
            <person name="Pimentel C."/>
            <person name="Resende D.M."/>
            <person name="Santos C.I."/>
            <person name="Clemente C."/>
            <person name="de Oliveira L.M."/>
            <person name="da Silva S.M."/>
            <person name="Costa D.A."/>
            <person name="Varela-Raposo A."/>
            <person name="Horacio E.C.A."/>
            <person name="Matos M."/>
            <person name="Flores O."/>
            <person name="Ruiz J.C."/>
            <person name="Rodrigues-Pousada C."/>
        </authorList>
    </citation>
    <scope>NUCLEOTIDE SEQUENCE [LARGE SCALE GENOMIC DNA]</scope>
    <source>
        <strain evidence="4">ATCC 19364 / DSM 1382 / NCIMB 9332 / VKM B-1759</strain>
    </source>
</reference>
<dbReference type="KEGG" id="dgg:DGI_1793"/>
<dbReference type="Proteomes" id="UP000016587">
    <property type="component" value="Chromosome"/>
</dbReference>
<dbReference type="RefSeq" id="WP_021760467.1">
    <property type="nucleotide sequence ID" value="NC_022444.1"/>
</dbReference>
<dbReference type="AlphaFoldDB" id="T2GCH9"/>
<keyword evidence="2" id="KW-0732">Signal</keyword>
<dbReference type="InterPro" id="IPR025961">
    <property type="entry name" value="Metal_resist"/>
</dbReference>
<dbReference type="Pfam" id="PF13801">
    <property type="entry name" value="Metal_resist"/>
    <property type="match status" value="1"/>
</dbReference>
<keyword evidence="4" id="KW-1185">Reference proteome</keyword>
<sequence length="158" mass="17257">MNRLYSLSLAALLCCTVLVASSVAQPFGMGRPGEGSEEGPGRGPGGLGMNAPHERFRGCSPLERLEQFLPPEVRESAKTLLMEHRKAIYPLQERAKGKKHELNALIATPNTSDDTINKLVDEINGLHAQIFKANVAMRKEFFKVTGVPLPEKPGRGPR</sequence>
<organism evidence="3 4">
    <name type="scientific">Megalodesulfovibrio gigas (strain ATCC 19364 / DSM 1382 / NCIMB 9332 / VKM B-1759)</name>
    <name type="common">Desulfovibrio gigas</name>
    <dbReference type="NCBI Taxonomy" id="1121448"/>
    <lineage>
        <taxon>Bacteria</taxon>
        <taxon>Pseudomonadati</taxon>
        <taxon>Thermodesulfobacteriota</taxon>
        <taxon>Desulfovibrionia</taxon>
        <taxon>Desulfovibrionales</taxon>
        <taxon>Desulfovibrionaceae</taxon>
        <taxon>Megalodesulfovibrio</taxon>
    </lineage>
</organism>
<evidence type="ECO:0000313" key="3">
    <source>
        <dbReference type="EMBL" id="AGW13592.1"/>
    </source>
</evidence>
<evidence type="ECO:0000256" key="1">
    <source>
        <dbReference type="SAM" id="MobiDB-lite"/>
    </source>
</evidence>
<feature type="chain" id="PRO_5004588269" description="Periplasmic heavy metal sensor" evidence="2">
    <location>
        <begin position="21"/>
        <end position="158"/>
    </location>
</feature>
<evidence type="ECO:0000256" key="2">
    <source>
        <dbReference type="SAM" id="SignalP"/>
    </source>
</evidence>
<dbReference type="STRING" id="1121448.DGI_1793"/>
<accession>T2GCH9</accession>
<dbReference type="EMBL" id="CP006585">
    <property type="protein sequence ID" value="AGW13592.1"/>
    <property type="molecule type" value="Genomic_DNA"/>
</dbReference>
<feature type="region of interest" description="Disordered" evidence="1">
    <location>
        <begin position="29"/>
        <end position="53"/>
    </location>
</feature>
<dbReference type="Gene3D" id="1.20.120.1490">
    <property type="match status" value="1"/>
</dbReference>
<feature type="signal peptide" evidence="2">
    <location>
        <begin position="1"/>
        <end position="20"/>
    </location>
</feature>
<dbReference type="PATRIC" id="fig|1121448.10.peg.1764"/>
<reference evidence="3 4" key="1">
    <citation type="journal article" date="2013" name="J. Bacteriol.">
        <title>Roles of HynAB and Ech, the only two hydrogenases found in the model sulfate reducer Desulfovibrio gigas.</title>
        <authorList>
            <person name="Morais-Silva F.O."/>
            <person name="Santos C.I."/>
            <person name="Rodrigues R."/>
            <person name="Pereira I.A."/>
            <person name="Rodrigues-Pousada C."/>
        </authorList>
    </citation>
    <scope>NUCLEOTIDE SEQUENCE [LARGE SCALE GENOMIC DNA]</scope>
    <source>
        <strain evidence="4">ATCC 19364 / DSM 1382 / NCIMB 9332 / VKM B-1759</strain>
    </source>
</reference>